<feature type="chain" id="PRO_5035208110" evidence="2">
    <location>
        <begin position="30"/>
        <end position="1147"/>
    </location>
</feature>
<dbReference type="InterPro" id="IPR013517">
    <property type="entry name" value="FG-GAP"/>
</dbReference>
<name>A0A8A4TKY2_SULCO</name>
<proteinExistence type="predicted"/>
<feature type="domain" description="CARDB" evidence="4">
    <location>
        <begin position="664"/>
        <end position="774"/>
    </location>
</feature>
<dbReference type="InterPro" id="IPR011635">
    <property type="entry name" value="CARDB"/>
</dbReference>
<dbReference type="AlphaFoldDB" id="A0A8A4TKY2"/>
<dbReference type="SUPFAM" id="SSF69318">
    <property type="entry name" value="Integrin alpha N-terminal domain"/>
    <property type="match status" value="2"/>
</dbReference>
<feature type="domain" description="CARDB" evidence="4">
    <location>
        <begin position="541"/>
        <end position="653"/>
    </location>
</feature>
<keyword evidence="1 2" id="KW-0732">Signal</keyword>
<dbReference type="PANTHER" id="PTHR16026">
    <property type="entry name" value="CARTILAGE ACIDIC PROTEIN 1"/>
    <property type="match status" value="1"/>
</dbReference>
<feature type="domain" description="CARDB" evidence="4">
    <location>
        <begin position="787"/>
        <end position="896"/>
    </location>
</feature>
<feature type="domain" description="ASPIC/UnbV" evidence="3">
    <location>
        <begin position="447"/>
        <end position="534"/>
    </location>
</feature>
<dbReference type="KEGG" id="scor:J3U87_33950"/>
<protein>
    <submittedName>
        <fullName evidence="5">VCBS repeat-containing protein</fullName>
    </submittedName>
</protein>
<feature type="domain" description="CARDB" evidence="4">
    <location>
        <begin position="1033"/>
        <end position="1140"/>
    </location>
</feature>
<dbReference type="RefSeq" id="WP_237380464.1">
    <property type="nucleotide sequence ID" value="NZ_CP071793.1"/>
</dbReference>
<dbReference type="EMBL" id="CP071793">
    <property type="protein sequence ID" value="QTD50616.1"/>
    <property type="molecule type" value="Genomic_DNA"/>
</dbReference>
<accession>A0A8A4TKY2</accession>
<keyword evidence="6" id="KW-1185">Reference proteome</keyword>
<evidence type="ECO:0000259" key="4">
    <source>
        <dbReference type="Pfam" id="PF07705"/>
    </source>
</evidence>
<dbReference type="Gene3D" id="2.60.40.10">
    <property type="entry name" value="Immunoglobulins"/>
    <property type="match status" value="5"/>
</dbReference>
<dbReference type="Proteomes" id="UP000663929">
    <property type="component" value="Chromosome"/>
</dbReference>
<gene>
    <name evidence="5" type="ORF">J3U87_33950</name>
</gene>
<dbReference type="Pfam" id="PF07705">
    <property type="entry name" value="CARDB"/>
    <property type="match status" value="4"/>
</dbReference>
<organism evidence="5 6">
    <name type="scientific">Sulfidibacter corallicola</name>
    <dbReference type="NCBI Taxonomy" id="2818388"/>
    <lineage>
        <taxon>Bacteria</taxon>
        <taxon>Pseudomonadati</taxon>
        <taxon>Acidobacteriota</taxon>
        <taxon>Holophagae</taxon>
        <taxon>Acanthopleuribacterales</taxon>
        <taxon>Acanthopleuribacteraceae</taxon>
        <taxon>Sulfidibacter</taxon>
    </lineage>
</organism>
<reference evidence="5" key="1">
    <citation type="submission" date="2021-03" db="EMBL/GenBank/DDBJ databases">
        <title>Acanthopleuribacteraceae sp. M133.</title>
        <authorList>
            <person name="Wang G."/>
        </authorList>
    </citation>
    <scope>NUCLEOTIDE SEQUENCE</scope>
    <source>
        <strain evidence="5">M133</strain>
    </source>
</reference>
<dbReference type="Gene3D" id="2.130.10.130">
    <property type="entry name" value="Integrin alpha, N-terminal"/>
    <property type="match status" value="2"/>
</dbReference>
<dbReference type="Pfam" id="PF13517">
    <property type="entry name" value="FG-GAP_3"/>
    <property type="match status" value="2"/>
</dbReference>
<sequence>MFFPSLRSFSIRCLIGQLLLLFPLCTAIAQSSGLPFTNATQQLPLIPDLFGNPVPAFSPIPMAVVDMNQDDLDDIIRLHDGRKLTITRQTKNGFSSDQTTVTLSFFPWAIAVADVDSDGLMDIYVGGNGNEVALLLGSENWDPQLPHIQANPSTGSFFSQGANFVDIDGDGVLDLFACGDTTENLTWKGQIGGIPTSQDLIPQSNPGTSLSVLGGNYGSVWTDIDDDGDLDMHLAKCKAGASSGDIRRTNMMLVQQAPGSYLNLGITYRLDDNSQSWALDFGDIDNDGILEAIVLNHTGDGSNPIASLLVRNDQNRYVRVLSTVSKLSYLDNGAQVAMRDFDNDGLLDVVIAGNSSEFFRNIGNRQFERVGHFDFGDGLNMATFAIGDLNDDGFLDIYGGYVDFVTGGGISNSADPDRPDQLWLNNYNNGNKYLKVRLKGKNGNRQAVGARVSLTSTQATKGEANAFEGESGTAVTQMREVRAGESYGIANSFDQHFGLGAAPSDIGVAVRWPKVGANPPTTFALGNVAPNQTIQITQDVKPDLHVADSSLGLSPSAPGPGDSASLSFTVRNLTATHAGSQWTRAYLSSDAVYQAGDPQIGSSLVGNVSASGSLAAALTVTIPGDTDPGDYFILLRTDVLGEIDEANENNNTAALAVAIGNLQADLVVRNASVSPTTLTAGSSLTATADVVNEGGAAAGSSTLGYYLSTDQIWDQADQQLATDSVSSLAVDGSSHESALLGIPSGITGPRYILFRADMHDQVSEGPGEDNNVVARPITVLADTTDLPDLVVSFASGSPSTILAGERIYTHSRVENQGTLYSGNSVMGIYYSQDATWDAADTLLHARTVGGLHPGDTSYDPEYVTISGGTPGTRYLLFVADIHNQRVESNEGNNVTSVAFTLIDPAGLPDLVTRNGRVSHGSVKPGDWFWSYVRVSNQGVSSSHAASTFTKVWLSTDSTLNPSVDTSLTSIRTDPITGNQYHDLSQLTRLPAATTPGNYYLIFEANATGSIDETNHDNNTSAISITVLQPTNFPDYIVENASLDASSVQAGGSVDTSCRLRNVGTGTTTPSKFKYFLSDDASYSAGDVLLRTVNVGDIGFPPTYGYPVTIPAGTPSGTRYILFFTDADNDIIENDENNNVEAIAITVN</sequence>
<evidence type="ECO:0000256" key="1">
    <source>
        <dbReference type="ARBA" id="ARBA00022729"/>
    </source>
</evidence>
<evidence type="ECO:0000313" key="6">
    <source>
        <dbReference type="Proteomes" id="UP000663929"/>
    </source>
</evidence>
<feature type="signal peptide" evidence="2">
    <location>
        <begin position="1"/>
        <end position="29"/>
    </location>
</feature>
<dbReference type="InterPro" id="IPR013783">
    <property type="entry name" value="Ig-like_fold"/>
</dbReference>
<dbReference type="PANTHER" id="PTHR16026:SF0">
    <property type="entry name" value="CARTILAGE ACIDIC PROTEIN 1"/>
    <property type="match status" value="1"/>
</dbReference>
<evidence type="ECO:0000256" key="2">
    <source>
        <dbReference type="SAM" id="SignalP"/>
    </source>
</evidence>
<dbReference type="Pfam" id="PF07593">
    <property type="entry name" value="UnbV_ASPIC"/>
    <property type="match status" value="1"/>
</dbReference>
<evidence type="ECO:0000313" key="5">
    <source>
        <dbReference type="EMBL" id="QTD50616.1"/>
    </source>
</evidence>
<dbReference type="InterPro" id="IPR027039">
    <property type="entry name" value="Crtac1"/>
</dbReference>
<dbReference type="InterPro" id="IPR011519">
    <property type="entry name" value="UnbV_ASPIC"/>
</dbReference>
<dbReference type="InterPro" id="IPR028994">
    <property type="entry name" value="Integrin_alpha_N"/>
</dbReference>
<evidence type="ECO:0000259" key="3">
    <source>
        <dbReference type="Pfam" id="PF07593"/>
    </source>
</evidence>